<dbReference type="SMART" id="SM00822">
    <property type="entry name" value="PKS_KR"/>
    <property type="match status" value="1"/>
</dbReference>
<dbReference type="EMBL" id="BAABLP010000001">
    <property type="protein sequence ID" value="GAA4734850.1"/>
    <property type="molecule type" value="Genomic_DNA"/>
</dbReference>
<dbReference type="InterPro" id="IPR020904">
    <property type="entry name" value="Sc_DH/Rdtase_CS"/>
</dbReference>
<gene>
    <name evidence="6" type="ORF">GCM10025783_00680</name>
</gene>
<feature type="compositionally biased region" description="Basic and acidic residues" evidence="4">
    <location>
        <begin position="219"/>
        <end position="228"/>
    </location>
</feature>
<evidence type="ECO:0000256" key="3">
    <source>
        <dbReference type="RuleBase" id="RU000363"/>
    </source>
</evidence>
<name>A0ABP8YP37_9MICO</name>
<dbReference type="PRINTS" id="PR00080">
    <property type="entry name" value="SDRFAMILY"/>
</dbReference>
<evidence type="ECO:0000256" key="1">
    <source>
        <dbReference type="ARBA" id="ARBA00006484"/>
    </source>
</evidence>
<comment type="similarity">
    <text evidence="1 3">Belongs to the short-chain dehydrogenases/reductases (SDR) family.</text>
</comment>
<dbReference type="SUPFAM" id="SSF51735">
    <property type="entry name" value="NAD(P)-binding Rossmann-fold domains"/>
    <property type="match status" value="1"/>
</dbReference>
<proteinExistence type="inferred from homology"/>
<feature type="domain" description="Ketoreductase" evidence="5">
    <location>
        <begin position="54"/>
        <end position="221"/>
    </location>
</feature>
<feature type="region of interest" description="Disordered" evidence="4">
    <location>
        <begin position="209"/>
        <end position="228"/>
    </location>
</feature>
<dbReference type="InterPro" id="IPR002347">
    <property type="entry name" value="SDR_fam"/>
</dbReference>
<dbReference type="NCBIfam" id="NF006073">
    <property type="entry name" value="PRK08219.1"/>
    <property type="match status" value="1"/>
</dbReference>
<dbReference type="Pfam" id="PF00106">
    <property type="entry name" value="adh_short"/>
    <property type="match status" value="1"/>
</dbReference>
<dbReference type="PANTHER" id="PTHR44196:SF1">
    <property type="entry name" value="DEHYDROGENASE_REDUCTASE SDR FAMILY MEMBER 7B"/>
    <property type="match status" value="1"/>
</dbReference>
<keyword evidence="7" id="KW-1185">Reference proteome</keyword>
<organism evidence="6 7">
    <name type="scientific">Amnibacterium soli</name>
    <dbReference type="NCBI Taxonomy" id="1282736"/>
    <lineage>
        <taxon>Bacteria</taxon>
        <taxon>Bacillati</taxon>
        <taxon>Actinomycetota</taxon>
        <taxon>Actinomycetes</taxon>
        <taxon>Micrococcales</taxon>
        <taxon>Microbacteriaceae</taxon>
        <taxon>Amnibacterium</taxon>
    </lineage>
</organism>
<reference evidence="7" key="1">
    <citation type="journal article" date="2019" name="Int. J. Syst. Evol. Microbiol.">
        <title>The Global Catalogue of Microorganisms (GCM) 10K type strain sequencing project: providing services to taxonomists for standard genome sequencing and annotation.</title>
        <authorList>
            <consortium name="The Broad Institute Genomics Platform"/>
            <consortium name="The Broad Institute Genome Sequencing Center for Infectious Disease"/>
            <person name="Wu L."/>
            <person name="Ma J."/>
        </authorList>
    </citation>
    <scope>NUCLEOTIDE SEQUENCE [LARGE SCALE GENOMIC DNA]</scope>
    <source>
        <strain evidence="7">JCM 19015</strain>
    </source>
</reference>
<accession>A0ABP8YP37</accession>
<evidence type="ECO:0000313" key="6">
    <source>
        <dbReference type="EMBL" id="GAA4734850.1"/>
    </source>
</evidence>
<dbReference type="PROSITE" id="PS00061">
    <property type="entry name" value="ADH_SHORT"/>
    <property type="match status" value="1"/>
</dbReference>
<comment type="caution">
    <text evidence="6">The sequence shown here is derived from an EMBL/GenBank/DDBJ whole genome shotgun (WGS) entry which is preliminary data.</text>
</comment>
<evidence type="ECO:0000256" key="4">
    <source>
        <dbReference type="SAM" id="MobiDB-lite"/>
    </source>
</evidence>
<dbReference type="Proteomes" id="UP001500121">
    <property type="component" value="Unassembled WGS sequence"/>
</dbReference>
<dbReference type="Gene3D" id="3.40.50.720">
    <property type="entry name" value="NAD(P)-binding Rossmann-like Domain"/>
    <property type="match status" value="1"/>
</dbReference>
<dbReference type="InterPro" id="IPR036291">
    <property type="entry name" value="NAD(P)-bd_dom_sf"/>
</dbReference>
<dbReference type="InterPro" id="IPR057326">
    <property type="entry name" value="KR_dom"/>
</dbReference>
<evidence type="ECO:0000256" key="2">
    <source>
        <dbReference type="ARBA" id="ARBA00023002"/>
    </source>
</evidence>
<evidence type="ECO:0000259" key="5">
    <source>
        <dbReference type="SMART" id="SM00822"/>
    </source>
</evidence>
<keyword evidence="2" id="KW-0560">Oxidoreductase</keyword>
<evidence type="ECO:0000313" key="7">
    <source>
        <dbReference type="Proteomes" id="UP001500121"/>
    </source>
</evidence>
<sequence>MPFASVAVTVSRVGGALGVSTWASTAPSSAAAAVRVESAMAPVCSSYPGGMDRPVALVTGASRGIGRAVALELGRTHHVLVGGRTAEAVAPVVAALPSAEPFVADLAADPVPALPARLDVLVHSAGVEDGGRVADTERAVWERVFAVNLFAVAELTRAALPALRAAEGLVVPINSGAGFTSAPGGGVYAASKFALRAFADALREEERGSGVRVSTIHPGRTDSDMQREKVRREGLEYDERYVLDPDSVAAAVRLAVDLPKGGTVESLSIRPTRIR</sequence>
<dbReference type="PANTHER" id="PTHR44196">
    <property type="entry name" value="DEHYDROGENASE/REDUCTASE SDR FAMILY MEMBER 7B"/>
    <property type="match status" value="1"/>
</dbReference>
<dbReference type="PRINTS" id="PR00081">
    <property type="entry name" value="GDHRDH"/>
</dbReference>
<protein>
    <submittedName>
        <fullName evidence="6">SDR family oxidoreductase</fullName>
    </submittedName>
</protein>